<accession>A0A9Q0FRP3</accession>
<feature type="compositionally biased region" description="Low complexity" evidence="1">
    <location>
        <begin position="47"/>
        <end position="66"/>
    </location>
</feature>
<reference evidence="3" key="1">
    <citation type="submission" date="2022-02" db="EMBL/GenBank/DDBJ databases">
        <authorList>
            <person name="Henning P.M."/>
            <person name="McCubbin A.G."/>
            <person name="Shore J.S."/>
        </authorList>
    </citation>
    <scope>NUCLEOTIDE SEQUENCE</scope>
    <source>
        <strain evidence="3">F60SS</strain>
        <tissue evidence="3">Leaves</tissue>
    </source>
</reference>
<sequence>MPPHALPNGIDPHHQHHRRPPQATPTAQTTTNSTTLYPHLHQDPHHPLQTPAPTSTSPSLTSSSTSNNLVVRARPEGGSVLTFAPVSLLMKIHLLLAFSGLVRCSCENSSMLGARKNFNLPGIIVDLSTLTEKDKEDILKWGIMVGRLGGGGDFGLGHFTDEALQGLSECGEPISKGKERSMVVSSGCCSSREEKRGTEEEASGPVGGFRQRWCG</sequence>
<evidence type="ECO:0000313" key="3">
    <source>
        <dbReference type="EMBL" id="KAJ4835629.1"/>
    </source>
</evidence>
<organism evidence="3 4">
    <name type="scientific">Turnera subulata</name>
    <dbReference type="NCBI Taxonomy" id="218843"/>
    <lineage>
        <taxon>Eukaryota</taxon>
        <taxon>Viridiplantae</taxon>
        <taxon>Streptophyta</taxon>
        <taxon>Embryophyta</taxon>
        <taxon>Tracheophyta</taxon>
        <taxon>Spermatophyta</taxon>
        <taxon>Magnoliopsida</taxon>
        <taxon>eudicotyledons</taxon>
        <taxon>Gunneridae</taxon>
        <taxon>Pentapetalae</taxon>
        <taxon>rosids</taxon>
        <taxon>fabids</taxon>
        <taxon>Malpighiales</taxon>
        <taxon>Passifloraceae</taxon>
        <taxon>Turnera</taxon>
    </lineage>
</organism>
<dbReference type="Gene3D" id="2.40.33.10">
    <property type="entry name" value="PK beta-barrel domain-like"/>
    <property type="match status" value="1"/>
</dbReference>
<reference evidence="3" key="2">
    <citation type="journal article" date="2023" name="Plants (Basel)">
        <title>Annotation of the Turnera subulata (Passifloraceae) Draft Genome Reveals the S-Locus Evolved after the Divergence of Turneroideae from Passifloroideae in a Stepwise Manner.</title>
        <authorList>
            <person name="Henning P.M."/>
            <person name="Roalson E.H."/>
            <person name="Mir W."/>
            <person name="McCubbin A.G."/>
            <person name="Shore J.S."/>
        </authorList>
    </citation>
    <scope>NUCLEOTIDE SEQUENCE</scope>
    <source>
        <strain evidence="3">F60SS</strain>
    </source>
</reference>
<dbReference type="InterPro" id="IPR040442">
    <property type="entry name" value="Pyrv_kinase-like_dom_sf"/>
</dbReference>
<feature type="region of interest" description="Disordered" evidence="1">
    <location>
        <begin position="194"/>
        <end position="215"/>
    </location>
</feature>
<evidence type="ECO:0000256" key="1">
    <source>
        <dbReference type="SAM" id="MobiDB-lite"/>
    </source>
</evidence>
<dbReference type="AlphaFoldDB" id="A0A9Q0FRP3"/>
<keyword evidence="4" id="KW-1185">Reference proteome</keyword>
<dbReference type="InterPro" id="IPR015806">
    <property type="entry name" value="Pyrv_Knase_insert_dom_sf"/>
</dbReference>
<feature type="region of interest" description="Disordered" evidence="1">
    <location>
        <begin position="1"/>
        <end position="71"/>
    </location>
</feature>
<dbReference type="InterPro" id="IPR015793">
    <property type="entry name" value="Pyrv_Knase_brl"/>
</dbReference>
<dbReference type="Pfam" id="PF00224">
    <property type="entry name" value="PK"/>
    <property type="match status" value="1"/>
</dbReference>
<proteinExistence type="predicted"/>
<evidence type="ECO:0000313" key="4">
    <source>
        <dbReference type="Proteomes" id="UP001141552"/>
    </source>
</evidence>
<protein>
    <recommendedName>
        <fullName evidence="2">Pyruvate kinase barrel domain-containing protein</fullName>
    </recommendedName>
</protein>
<dbReference type="GO" id="GO:0030955">
    <property type="term" value="F:potassium ion binding"/>
    <property type="evidence" value="ECO:0007669"/>
    <property type="project" value="InterPro"/>
</dbReference>
<dbReference type="Gene3D" id="3.20.20.60">
    <property type="entry name" value="Phosphoenolpyruvate-binding domains"/>
    <property type="match status" value="1"/>
</dbReference>
<gene>
    <name evidence="3" type="ORF">Tsubulata_017708</name>
</gene>
<feature type="compositionally biased region" description="Low complexity" evidence="1">
    <location>
        <begin position="24"/>
        <end position="39"/>
    </location>
</feature>
<dbReference type="EMBL" id="JAKUCV010004354">
    <property type="protein sequence ID" value="KAJ4835629.1"/>
    <property type="molecule type" value="Genomic_DNA"/>
</dbReference>
<name>A0A9Q0FRP3_9ROSI</name>
<dbReference type="GO" id="GO:0000287">
    <property type="term" value="F:magnesium ion binding"/>
    <property type="evidence" value="ECO:0007669"/>
    <property type="project" value="InterPro"/>
</dbReference>
<feature type="domain" description="Pyruvate kinase barrel" evidence="2">
    <location>
        <begin position="101"/>
        <end position="143"/>
    </location>
</feature>
<dbReference type="GO" id="GO:0004743">
    <property type="term" value="F:pyruvate kinase activity"/>
    <property type="evidence" value="ECO:0007669"/>
    <property type="project" value="InterPro"/>
</dbReference>
<evidence type="ECO:0000259" key="2">
    <source>
        <dbReference type="Pfam" id="PF00224"/>
    </source>
</evidence>
<dbReference type="Proteomes" id="UP001141552">
    <property type="component" value="Unassembled WGS sequence"/>
</dbReference>
<comment type="caution">
    <text evidence="3">The sequence shown here is derived from an EMBL/GenBank/DDBJ whole genome shotgun (WGS) entry which is preliminary data.</text>
</comment>